<dbReference type="SUPFAM" id="SSF53756">
    <property type="entry name" value="UDP-Glycosyltransferase/glycogen phosphorylase"/>
    <property type="match status" value="1"/>
</dbReference>
<dbReference type="KEGG" id="tfa:BW733_17490"/>
<dbReference type="RefSeq" id="WP_161490284.1">
    <property type="nucleotide sequence ID" value="NZ_CP019607.1"/>
</dbReference>
<dbReference type="Proteomes" id="UP000188235">
    <property type="component" value="Chromosome"/>
</dbReference>
<evidence type="ECO:0008006" key="7">
    <source>
        <dbReference type="Google" id="ProtNLM"/>
    </source>
</evidence>
<evidence type="ECO:0000256" key="2">
    <source>
        <dbReference type="ARBA" id="ARBA00022679"/>
    </source>
</evidence>
<dbReference type="InterPro" id="IPR028098">
    <property type="entry name" value="Glyco_trans_4-like_N"/>
</dbReference>
<keyword evidence="6" id="KW-1185">Reference proteome</keyword>
<organism evidence="5 6">
    <name type="scientific">Tessaracoccus flavescens</name>
    <dbReference type="NCBI Taxonomy" id="399497"/>
    <lineage>
        <taxon>Bacteria</taxon>
        <taxon>Bacillati</taxon>
        <taxon>Actinomycetota</taxon>
        <taxon>Actinomycetes</taxon>
        <taxon>Propionibacteriales</taxon>
        <taxon>Propionibacteriaceae</taxon>
        <taxon>Tessaracoccus</taxon>
    </lineage>
</organism>
<evidence type="ECO:0000313" key="5">
    <source>
        <dbReference type="EMBL" id="AQP52348.1"/>
    </source>
</evidence>
<name>A0A1Q2D1U1_9ACTN</name>
<sequence length="413" mass="45128">MSLRVAVIIDDFFPASGGIGRSVQTQLEELTALGHEVTLIAPDRHLQKPRLGRIIECPTIYLEGLPAHLSVLHCSDRRARLISAAGRFDIVHSQTERGALVLGSRLAQLQNIPHLHTFHANIAGTHQTVRGSIFGTLSYLLLVLPALRAAKQIDTAATRLPSARRETGGLAARFDWKSFAQIAQRVDAYTVPSPFMRDLIDEAAGDPLPSYVVPTGYNRGMKDAIDAAPRERGDEKVRFLSIGRLAKEKRLDVLIKAFRSADLPDAELVIVGDGDQRDVLKRLAEGADNIDFRWHLSSLQAIAYELVNADALVLSSYRFDSQALVISEAVAAGLPVMYCDARLTVGTSADASLLTGPDVSSMANGFRTLMDPQRRRAMSSASAKLLPDLSPERTAERYVAAYNDLIERKATRG</sequence>
<dbReference type="PANTHER" id="PTHR45947">
    <property type="entry name" value="SULFOQUINOVOSYL TRANSFERASE SQD2"/>
    <property type="match status" value="1"/>
</dbReference>
<dbReference type="PANTHER" id="PTHR45947:SF3">
    <property type="entry name" value="SULFOQUINOVOSYL TRANSFERASE SQD2"/>
    <property type="match status" value="1"/>
</dbReference>
<evidence type="ECO:0000259" key="3">
    <source>
        <dbReference type="Pfam" id="PF00534"/>
    </source>
</evidence>
<feature type="domain" description="Glycosyltransferase subfamily 4-like N-terminal" evidence="4">
    <location>
        <begin position="17"/>
        <end position="218"/>
    </location>
</feature>
<dbReference type="EMBL" id="CP019607">
    <property type="protein sequence ID" value="AQP52348.1"/>
    <property type="molecule type" value="Genomic_DNA"/>
</dbReference>
<dbReference type="Gene3D" id="3.40.50.2000">
    <property type="entry name" value="Glycogen Phosphorylase B"/>
    <property type="match status" value="2"/>
</dbReference>
<dbReference type="AlphaFoldDB" id="A0A1Q2D1U1"/>
<dbReference type="Pfam" id="PF13439">
    <property type="entry name" value="Glyco_transf_4"/>
    <property type="match status" value="1"/>
</dbReference>
<keyword evidence="2" id="KW-0808">Transferase</keyword>
<protein>
    <recommendedName>
        <fullName evidence="7">Glycosyltransferase subfamily 4-like N-terminal domain-containing protein</fullName>
    </recommendedName>
</protein>
<dbReference type="Pfam" id="PF00534">
    <property type="entry name" value="Glycos_transf_1"/>
    <property type="match status" value="1"/>
</dbReference>
<dbReference type="GO" id="GO:1901137">
    <property type="term" value="P:carbohydrate derivative biosynthetic process"/>
    <property type="evidence" value="ECO:0007669"/>
    <property type="project" value="UniProtKB-ARBA"/>
</dbReference>
<gene>
    <name evidence="5" type="ORF">BW733_17490</name>
</gene>
<dbReference type="InterPro" id="IPR050194">
    <property type="entry name" value="Glycosyltransferase_grp1"/>
</dbReference>
<reference evidence="5 6" key="1">
    <citation type="journal article" date="2008" name="Int. J. Syst. Evol. Microbiol.">
        <title>Tessaracoccus flavescens sp. nov., isolated from marine sediment.</title>
        <authorList>
            <person name="Lee D.W."/>
            <person name="Lee S.D."/>
        </authorList>
    </citation>
    <scope>NUCLEOTIDE SEQUENCE [LARGE SCALE GENOMIC DNA]</scope>
    <source>
        <strain evidence="5 6">SST-39T</strain>
    </source>
</reference>
<accession>A0A1Q2D1U1</accession>
<keyword evidence="1" id="KW-0328">Glycosyltransferase</keyword>
<proteinExistence type="predicted"/>
<dbReference type="GO" id="GO:0016757">
    <property type="term" value="F:glycosyltransferase activity"/>
    <property type="evidence" value="ECO:0007669"/>
    <property type="project" value="UniProtKB-KW"/>
</dbReference>
<evidence type="ECO:0000256" key="1">
    <source>
        <dbReference type="ARBA" id="ARBA00022676"/>
    </source>
</evidence>
<evidence type="ECO:0000313" key="6">
    <source>
        <dbReference type="Proteomes" id="UP000188235"/>
    </source>
</evidence>
<dbReference type="InterPro" id="IPR001296">
    <property type="entry name" value="Glyco_trans_1"/>
</dbReference>
<feature type="domain" description="Glycosyl transferase family 1" evidence="3">
    <location>
        <begin position="232"/>
        <end position="378"/>
    </location>
</feature>
<evidence type="ECO:0000259" key="4">
    <source>
        <dbReference type="Pfam" id="PF13439"/>
    </source>
</evidence>
<dbReference type="STRING" id="399497.BW733_17490"/>